<dbReference type="EC" id="2.7.1.48" evidence="1"/>
<organism evidence="1 2">
    <name type="scientific">Legionella pneumophila subsp. pascullei</name>
    <dbReference type="NCBI Taxonomy" id="91890"/>
    <lineage>
        <taxon>Bacteria</taxon>
        <taxon>Pseudomonadati</taxon>
        <taxon>Pseudomonadota</taxon>
        <taxon>Gammaproteobacteria</taxon>
        <taxon>Legionellales</taxon>
        <taxon>Legionellaceae</taxon>
        <taxon>Legionella</taxon>
    </lineage>
</organism>
<dbReference type="EMBL" id="LS483412">
    <property type="protein sequence ID" value="SQG90343.1"/>
    <property type="molecule type" value="Genomic_DNA"/>
</dbReference>
<name>A0AAX2IWN4_LEGPN</name>
<reference evidence="1 2" key="1">
    <citation type="submission" date="2018-06" db="EMBL/GenBank/DDBJ databases">
        <authorList>
            <consortium name="Pathogen Informatics"/>
            <person name="Doyle S."/>
        </authorList>
    </citation>
    <scope>NUCLEOTIDE SEQUENCE [LARGE SCALE GENOMIC DNA]</scope>
    <source>
        <strain evidence="1 2">NCTC12272</strain>
    </source>
</reference>
<dbReference type="Gene3D" id="3.40.50.300">
    <property type="entry name" value="P-loop containing nucleotide triphosphate hydrolases"/>
    <property type="match status" value="1"/>
</dbReference>
<dbReference type="Proteomes" id="UP000249566">
    <property type="component" value="Chromosome 1"/>
</dbReference>
<accession>A0AAX2IWN4</accession>
<dbReference type="GO" id="GO:0004849">
    <property type="term" value="F:uridine kinase activity"/>
    <property type="evidence" value="ECO:0007669"/>
    <property type="project" value="UniProtKB-EC"/>
</dbReference>
<evidence type="ECO:0000313" key="2">
    <source>
        <dbReference type="Proteomes" id="UP000249566"/>
    </source>
</evidence>
<protein>
    <submittedName>
        <fullName evidence="1">Uridine monophosphokinase</fullName>
        <ecNumber evidence="1">2.7.1.48</ecNumber>
    </submittedName>
</protein>
<dbReference type="InterPro" id="IPR027417">
    <property type="entry name" value="P-loop_NTPase"/>
</dbReference>
<evidence type="ECO:0000313" key="1">
    <source>
        <dbReference type="EMBL" id="SQG90343.1"/>
    </source>
</evidence>
<dbReference type="RefSeq" id="WP_027221676.1">
    <property type="nucleotide sequence ID" value="NZ_CAAAIJ010000001.1"/>
</dbReference>
<keyword evidence="1" id="KW-0808">Transferase</keyword>
<gene>
    <name evidence="1" type="ORF">NCTC12272_01532</name>
</gene>
<dbReference type="SUPFAM" id="SSF52540">
    <property type="entry name" value="P-loop containing nucleoside triphosphate hydrolases"/>
    <property type="match status" value="1"/>
</dbReference>
<proteinExistence type="predicted"/>
<dbReference type="AlphaFoldDB" id="A0AAX2IWN4"/>
<sequence>MASHIIGISGNMGAGKSTLTMELAKELHSTFLNWDDFDEISTGPEDYVDWYKRGENYIEWDYQKLAEILESLKVKQSIAHPTLQVTLNPTKYIIFDAPLGRFHRQTGVYIDTWVHLDVPLDVSLCRWLLRNYKETNRTKDELVSELDFYLNHSRPLFDDTKFKAEADIVIDGMLSTKLQVKIIEKYLINENL</sequence>